<accession>A0A975XU54</accession>
<keyword evidence="2 3" id="KW-0802">TPR repeat</keyword>
<sequence length="572" mass="62565">MKAPHPDNATLGAWFSQAAQAQQQGQGAAAEALYRRILAAVPGHLDTAHNLAVLLGDQQRHGEALQLWQTVLQAQPRSADARIEAALARIRMGDSAGAKQDLLLAAQTPPEDDDTWRRIASGLVLLREFPDAVDAYTAALNANPGEPRNYTAFASLCCHLGEYGVAEELATAATQLAPQLVWAWVEQGNARMKQGKRDEAAASFRQAIQVAPGEPTGYCNLGITQMEVMDLEAALASFNQALALAPEHPLSRWNRALVLLTLGRLAEAWPDYEFRRQANIQGVIYRPPTPQWRGEPLEGKRILLLCEQGLGDSLQFIRYAPLVKARGAWVAVRIQPALKTLFASVPGIDCLIDETEPVPETDCHCQLLSLPLAFHTDGDQIPAQVPYLAPPEEARQHWASRLASLARPRVGLVWAGGRRQHMADARLLDSRRSLELAQLAPILAVPGIQFVSLQKDEAAAQIDVLPPALRPALPLVELSGELTDFAQTAAAIEQLDLVISVDTAVAHLAGALGKPVWLLNRWDTDWRWLLGREDSPWYPSLRQFRQPAPGDWEGAIRLLAQALAAWQGNRAP</sequence>
<evidence type="ECO:0000256" key="1">
    <source>
        <dbReference type="ARBA" id="ARBA00022737"/>
    </source>
</evidence>
<feature type="repeat" description="TPR" evidence="3">
    <location>
        <begin position="215"/>
        <end position="248"/>
    </location>
</feature>
<proteinExistence type="predicted"/>
<reference evidence="4" key="1">
    <citation type="submission" date="2020-11" db="EMBL/GenBank/DDBJ databases">
        <title>Azospira inquinata sp. nov.</title>
        <authorList>
            <person name="Moe W.M."/>
            <person name="Mikes M.C."/>
        </authorList>
    </citation>
    <scope>NUCLEOTIDE SEQUENCE</scope>
    <source>
        <strain evidence="4">Azo-3</strain>
    </source>
</reference>
<dbReference type="InterPro" id="IPR019734">
    <property type="entry name" value="TPR_rpt"/>
</dbReference>
<dbReference type="Pfam" id="PF01075">
    <property type="entry name" value="Glyco_transf_9"/>
    <property type="match status" value="1"/>
</dbReference>
<evidence type="ECO:0000256" key="2">
    <source>
        <dbReference type="ARBA" id="ARBA00022803"/>
    </source>
</evidence>
<keyword evidence="5" id="KW-1185">Reference proteome</keyword>
<evidence type="ECO:0000313" key="5">
    <source>
        <dbReference type="Proteomes" id="UP000683428"/>
    </source>
</evidence>
<dbReference type="Proteomes" id="UP000683428">
    <property type="component" value="Chromosome"/>
</dbReference>
<dbReference type="InterPro" id="IPR002201">
    <property type="entry name" value="Glyco_trans_9"/>
</dbReference>
<name>A0A975XU54_9RHOO</name>
<dbReference type="SMART" id="SM00028">
    <property type="entry name" value="TPR"/>
    <property type="match status" value="6"/>
</dbReference>
<dbReference type="KEGG" id="aiq:Azoinq_11295"/>
<dbReference type="AlphaFoldDB" id="A0A975XU54"/>
<dbReference type="RefSeq" id="WP_216129024.1">
    <property type="nucleotide sequence ID" value="NZ_CP064782.1"/>
</dbReference>
<dbReference type="PROSITE" id="PS50005">
    <property type="entry name" value="TPR"/>
    <property type="match status" value="2"/>
</dbReference>
<dbReference type="GO" id="GO:0016757">
    <property type="term" value="F:glycosyltransferase activity"/>
    <property type="evidence" value="ECO:0007669"/>
    <property type="project" value="InterPro"/>
</dbReference>
<organism evidence="4 5">
    <name type="scientific">Azospira inquinata</name>
    <dbReference type="NCBI Taxonomy" id="2785627"/>
    <lineage>
        <taxon>Bacteria</taxon>
        <taxon>Pseudomonadati</taxon>
        <taxon>Pseudomonadota</taxon>
        <taxon>Betaproteobacteria</taxon>
        <taxon>Rhodocyclales</taxon>
        <taxon>Rhodocyclaceae</taxon>
        <taxon>Azospira</taxon>
    </lineage>
</organism>
<evidence type="ECO:0000313" key="4">
    <source>
        <dbReference type="EMBL" id="QWT48436.1"/>
    </source>
</evidence>
<dbReference type="Pfam" id="PF13414">
    <property type="entry name" value="TPR_11"/>
    <property type="match status" value="1"/>
</dbReference>
<dbReference type="PANTHER" id="PTHR44858:SF1">
    <property type="entry name" value="UDP-N-ACETYLGLUCOSAMINE--PEPTIDE N-ACETYLGLUCOSAMINYLTRANSFERASE SPINDLY-RELATED"/>
    <property type="match status" value="1"/>
</dbReference>
<dbReference type="InterPro" id="IPR050498">
    <property type="entry name" value="Ycf3"/>
</dbReference>
<gene>
    <name evidence="4" type="ORF">Azoinq_11295</name>
</gene>
<protein>
    <submittedName>
        <fullName evidence="4">Tetratricopeptide repeat protein</fullName>
    </submittedName>
</protein>
<evidence type="ECO:0000256" key="3">
    <source>
        <dbReference type="PROSITE-ProRule" id="PRU00339"/>
    </source>
</evidence>
<keyword evidence="1" id="KW-0677">Repeat</keyword>
<feature type="repeat" description="TPR" evidence="3">
    <location>
        <begin position="181"/>
        <end position="214"/>
    </location>
</feature>
<dbReference type="EMBL" id="CP064782">
    <property type="protein sequence ID" value="QWT48436.1"/>
    <property type="molecule type" value="Genomic_DNA"/>
</dbReference>
<dbReference type="PANTHER" id="PTHR44858">
    <property type="entry name" value="TETRATRICOPEPTIDE REPEAT PROTEIN 6"/>
    <property type="match status" value="1"/>
</dbReference>
<dbReference type="Pfam" id="PF13432">
    <property type="entry name" value="TPR_16"/>
    <property type="match status" value="1"/>
</dbReference>